<keyword evidence="5 8" id="KW-1133">Transmembrane helix</keyword>
<dbReference type="InterPro" id="IPR010920">
    <property type="entry name" value="LSM_dom_sf"/>
</dbReference>
<evidence type="ECO:0000256" key="5">
    <source>
        <dbReference type="ARBA" id="ARBA00022989"/>
    </source>
</evidence>
<comment type="subcellular location">
    <subcellularLocation>
        <location evidence="1">Cell membrane</location>
        <topology evidence="1">Multi-pass membrane protein</topology>
    </subcellularLocation>
</comment>
<dbReference type="Gene3D" id="1.10.287.1260">
    <property type="match status" value="1"/>
</dbReference>
<feature type="transmembrane region" description="Helical" evidence="8">
    <location>
        <begin position="83"/>
        <end position="104"/>
    </location>
</feature>
<feature type="compositionally biased region" description="Acidic residues" evidence="7">
    <location>
        <begin position="401"/>
        <end position="412"/>
    </location>
</feature>
<dbReference type="AlphaFoldDB" id="A0ABD6BWD0"/>
<dbReference type="Gene3D" id="3.30.70.100">
    <property type="match status" value="1"/>
</dbReference>
<dbReference type="SUPFAM" id="SSF82689">
    <property type="entry name" value="Mechanosensitive channel protein MscS (YggB), C-terminal domain"/>
    <property type="match status" value="1"/>
</dbReference>
<keyword evidence="6 8" id="KW-0472">Membrane</keyword>
<feature type="domain" description="Mechanosensitive ion channel MscS C-terminal" evidence="10">
    <location>
        <begin position="200"/>
        <end position="293"/>
    </location>
</feature>
<evidence type="ECO:0000256" key="8">
    <source>
        <dbReference type="SAM" id="Phobius"/>
    </source>
</evidence>
<dbReference type="SUPFAM" id="SSF50182">
    <property type="entry name" value="Sm-like ribonucleoproteins"/>
    <property type="match status" value="1"/>
</dbReference>
<dbReference type="RefSeq" id="WP_303652313.1">
    <property type="nucleotide sequence ID" value="NZ_JANHDL010000006.1"/>
</dbReference>
<keyword evidence="3" id="KW-1003">Cell membrane</keyword>
<feature type="transmembrane region" description="Helical" evidence="8">
    <location>
        <begin position="110"/>
        <end position="136"/>
    </location>
</feature>
<dbReference type="InterPro" id="IPR006685">
    <property type="entry name" value="MscS_channel_2nd"/>
</dbReference>
<feature type="domain" description="Mechanosensitive ion channel MscS" evidence="9">
    <location>
        <begin position="124"/>
        <end position="190"/>
    </location>
</feature>
<evidence type="ECO:0000256" key="3">
    <source>
        <dbReference type="ARBA" id="ARBA00022475"/>
    </source>
</evidence>
<organism evidence="11 12">
    <name type="scientific">Halorubrum laminariae</name>
    <dbReference type="NCBI Taxonomy" id="1433523"/>
    <lineage>
        <taxon>Archaea</taxon>
        <taxon>Methanobacteriati</taxon>
        <taxon>Methanobacteriota</taxon>
        <taxon>Stenosarchaea group</taxon>
        <taxon>Halobacteria</taxon>
        <taxon>Halobacteriales</taxon>
        <taxon>Haloferacaceae</taxon>
        <taxon>Halorubrum</taxon>
    </lineage>
</organism>
<dbReference type="Pfam" id="PF00924">
    <property type="entry name" value="MS_channel_2nd"/>
    <property type="match status" value="1"/>
</dbReference>
<name>A0ABD6BWD0_9EURY</name>
<keyword evidence="4 8" id="KW-0812">Transmembrane</keyword>
<dbReference type="PANTHER" id="PTHR30221:SF1">
    <property type="entry name" value="SMALL-CONDUCTANCE MECHANOSENSITIVE CHANNEL"/>
    <property type="match status" value="1"/>
</dbReference>
<evidence type="ECO:0000259" key="9">
    <source>
        <dbReference type="Pfam" id="PF00924"/>
    </source>
</evidence>
<evidence type="ECO:0000256" key="7">
    <source>
        <dbReference type="SAM" id="MobiDB-lite"/>
    </source>
</evidence>
<evidence type="ECO:0000256" key="2">
    <source>
        <dbReference type="ARBA" id="ARBA00008017"/>
    </source>
</evidence>
<proteinExistence type="inferred from homology"/>
<feature type="transmembrane region" description="Helical" evidence="8">
    <location>
        <begin position="41"/>
        <end position="62"/>
    </location>
</feature>
<dbReference type="Proteomes" id="UP001597185">
    <property type="component" value="Unassembled WGS sequence"/>
</dbReference>
<dbReference type="Pfam" id="PF21082">
    <property type="entry name" value="MS_channel_3rd"/>
    <property type="match status" value="1"/>
</dbReference>
<sequence>MTRPDAIGLTANAAAIPFADWVARLPSLPGPALSSLPGSGLLIVLVSAGIGVLVSKFLVRLIGRPVARRVSRQSVAQTIVRGVRVGTITLATLIGLGVAGFQFADLLLGTAVFSAVIGIILAPIVGNFINGIFVLADQPFEIGDMIELENGTTGFVDDITIRYTKIFTLDNTFIVVPNGTMRERDVTNFSAEDERTRRTIDVLVTYESDIPEARRLIERGARDCDAVIDGGPDIRVGVARYTASPDCRLHEFGDDGVLLRLRYWVKKPYKLAKVQSDVNTRIRERLADADVEMAYPHRHLVFDDTSGVARIDGPADAASGDGPTTEEFKADVADEDIAAEDAADAVPADEDDDETAIDDRILDDNDMGTPDTSGSAEHTDTGSERDTGGGQNAVGRRPDDVSADEGDGNSSS</sequence>
<evidence type="ECO:0000256" key="6">
    <source>
        <dbReference type="ARBA" id="ARBA00023136"/>
    </source>
</evidence>
<dbReference type="PANTHER" id="PTHR30221">
    <property type="entry name" value="SMALL-CONDUCTANCE MECHANOSENSITIVE CHANNEL"/>
    <property type="match status" value="1"/>
</dbReference>
<feature type="region of interest" description="Disordered" evidence="7">
    <location>
        <begin position="340"/>
        <end position="412"/>
    </location>
</feature>
<evidence type="ECO:0000259" key="10">
    <source>
        <dbReference type="Pfam" id="PF21082"/>
    </source>
</evidence>
<dbReference type="InterPro" id="IPR023408">
    <property type="entry name" value="MscS_beta-dom_sf"/>
</dbReference>
<keyword evidence="12" id="KW-1185">Reference proteome</keyword>
<comment type="similarity">
    <text evidence="2">Belongs to the MscS (TC 1.A.23) family.</text>
</comment>
<dbReference type="InterPro" id="IPR011066">
    <property type="entry name" value="MscS_channel_C_sf"/>
</dbReference>
<protein>
    <submittedName>
        <fullName evidence="11">Mechanosensitive ion channel family protein</fullName>
    </submittedName>
</protein>
<dbReference type="EMBL" id="JBHUDB010000001">
    <property type="protein sequence ID" value="MFD1569003.1"/>
    <property type="molecule type" value="Genomic_DNA"/>
</dbReference>
<dbReference type="GO" id="GO:0005886">
    <property type="term" value="C:plasma membrane"/>
    <property type="evidence" value="ECO:0007669"/>
    <property type="project" value="UniProtKB-SubCell"/>
</dbReference>
<accession>A0ABD6BWD0</accession>
<dbReference type="InterPro" id="IPR045275">
    <property type="entry name" value="MscS_archaea/bacteria_type"/>
</dbReference>
<dbReference type="InterPro" id="IPR049278">
    <property type="entry name" value="MS_channel_C"/>
</dbReference>
<dbReference type="Gene3D" id="2.30.30.60">
    <property type="match status" value="1"/>
</dbReference>
<evidence type="ECO:0000313" key="12">
    <source>
        <dbReference type="Proteomes" id="UP001597185"/>
    </source>
</evidence>
<evidence type="ECO:0000313" key="11">
    <source>
        <dbReference type="EMBL" id="MFD1569003.1"/>
    </source>
</evidence>
<feature type="compositionally biased region" description="Acidic residues" evidence="7">
    <location>
        <begin position="340"/>
        <end position="356"/>
    </location>
</feature>
<evidence type="ECO:0000256" key="1">
    <source>
        <dbReference type="ARBA" id="ARBA00004651"/>
    </source>
</evidence>
<comment type="caution">
    <text evidence="11">The sequence shown here is derived from an EMBL/GenBank/DDBJ whole genome shotgun (WGS) entry which is preliminary data.</text>
</comment>
<gene>
    <name evidence="11" type="ORF">ACFR9T_00070</name>
</gene>
<feature type="compositionally biased region" description="Basic and acidic residues" evidence="7">
    <location>
        <begin position="377"/>
        <end position="387"/>
    </location>
</feature>
<reference evidence="11 12" key="1">
    <citation type="journal article" date="2019" name="Int. J. Syst. Evol. Microbiol.">
        <title>The Global Catalogue of Microorganisms (GCM) 10K type strain sequencing project: providing services to taxonomists for standard genome sequencing and annotation.</title>
        <authorList>
            <consortium name="The Broad Institute Genomics Platform"/>
            <consortium name="The Broad Institute Genome Sequencing Center for Infectious Disease"/>
            <person name="Wu L."/>
            <person name="Ma J."/>
        </authorList>
    </citation>
    <scope>NUCLEOTIDE SEQUENCE [LARGE SCALE GENOMIC DNA]</scope>
    <source>
        <strain evidence="11 12">CGMCC 1.12689</strain>
    </source>
</reference>
<evidence type="ECO:0000256" key="4">
    <source>
        <dbReference type="ARBA" id="ARBA00022692"/>
    </source>
</evidence>